<dbReference type="AlphaFoldDB" id="A0A914YA77"/>
<organism evidence="2 3">
    <name type="scientific">Panagrolaimus superbus</name>
    <dbReference type="NCBI Taxonomy" id="310955"/>
    <lineage>
        <taxon>Eukaryota</taxon>
        <taxon>Metazoa</taxon>
        <taxon>Ecdysozoa</taxon>
        <taxon>Nematoda</taxon>
        <taxon>Chromadorea</taxon>
        <taxon>Rhabditida</taxon>
        <taxon>Tylenchina</taxon>
        <taxon>Panagrolaimomorpha</taxon>
        <taxon>Panagrolaimoidea</taxon>
        <taxon>Panagrolaimidae</taxon>
        <taxon>Panagrolaimus</taxon>
    </lineage>
</organism>
<dbReference type="WBParaSite" id="PSU_v2.g16333.t1">
    <property type="protein sequence ID" value="PSU_v2.g16333.t1"/>
    <property type="gene ID" value="PSU_v2.g16333"/>
</dbReference>
<proteinExistence type="predicted"/>
<dbReference type="Proteomes" id="UP000887577">
    <property type="component" value="Unplaced"/>
</dbReference>
<evidence type="ECO:0000313" key="3">
    <source>
        <dbReference type="WBParaSite" id="PSU_v2.g16333.t1"/>
    </source>
</evidence>
<feature type="compositionally biased region" description="Acidic residues" evidence="1">
    <location>
        <begin position="1"/>
        <end position="11"/>
    </location>
</feature>
<feature type="compositionally biased region" description="Polar residues" evidence="1">
    <location>
        <begin position="44"/>
        <end position="54"/>
    </location>
</feature>
<evidence type="ECO:0000256" key="1">
    <source>
        <dbReference type="SAM" id="MobiDB-lite"/>
    </source>
</evidence>
<name>A0A914YA77_9BILA</name>
<protein>
    <submittedName>
        <fullName evidence="3">Uncharacterized protein</fullName>
    </submittedName>
</protein>
<sequence>MATDVIMEEDIPSASGQDSGIADDMDHGPSPLTPEGSISDEKSNNNFGKHSNANAPPPFIRPPIDNRANRPQRKNGLFLSGQETTSVREFTYNFKKYTTL</sequence>
<feature type="region of interest" description="Disordered" evidence="1">
    <location>
        <begin position="1"/>
        <end position="79"/>
    </location>
</feature>
<reference evidence="3" key="1">
    <citation type="submission" date="2022-11" db="UniProtKB">
        <authorList>
            <consortium name="WormBaseParasite"/>
        </authorList>
    </citation>
    <scope>IDENTIFICATION</scope>
</reference>
<accession>A0A914YA77</accession>
<keyword evidence="2" id="KW-1185">Reference proteome</keyword>
<evidence type="ECO:0000313" key="2">
    <source>
        <dbReference type="Proteomes" id="UP000887577"/>
    </source>
</evidence>